<feature type="transmembrane region" description="Helical" evidence="1">
    <location>
        <begin position="278"/>
        <end position="297"/>
    </location>
</feature>
<dbReference type="InterPro" id="IPR000160">
    <property type="entry name" value="GGDEF_dom"/>
</dbReference>
<dbReference type="GO" id="GO:0071111">
    <property type="term" value="F:cyclic-guanylate-specific phosphodiesterase activity"/>
    <property type="evidence" value="ECO:0007669"/>
    <property type="project" value="InterPro"/>
</dbReference>
<dbReference type="Pfam" id="PF07695">
    <property type="entry name" value="7TMR-DISM_7TM"/>
    <property type="match status" value="1"/>
</dbReference>
<feature type="transmembrane region" description="Helical" evidence="1">
    <location>
        <begin position="211"/>
        <end position="232"/>
    </location>
</feature>
<evidence type="ECO:0000256" key="1">
    <source>
        <dbReference type="SAM" id="Phobius"/>
    </source>
</evidence>
<keyword evidence="1" id="KW-1133">Transmembrane helix</keyword>
<evidence type="ECO:0000313" key="4">
    <source>
        <dbReference type="Proteomes" id="UP000502041"/>
    </source>
</evidence>
<sequence>MKLAQHFHSLYRLSRLRHASRACQHWLKTIFSSLLLTIALLTSQNVWPRSILDLDTQAQPIALSDWGDYWVSTDVGRTPENLSTDAAVSWQPSSSTKLYPLNEDKILWLRFTVPPAPDAERWYLQMPSTQVEKITVFTLNSVGLWEAQSAGDLVAVDNWPLPSRYPIMPITVSAEIQHRFLVRIENSRPIIAPLEFISEAYLSRTEQRNSLLLGIFFGLAGLAVAISLLSAVSLRDSAYGVYALSVAVSGLAQARRTGTAGLHLWPNQPWWNDVSTTLLPTLEMSAALLFISVVVALPERSRRLNLSLVLMTVLGLLIALAMMKMPTEQRIDIFHAYIFLPQLLGAYALFWAWRRGDRFAPWLILGFTPMVLAEMSLLAKNAGLLEPSGLVVYSSQIGLALQLPIIMVVQMLRSAQRRENIRRISGLDRVDPETGLINGYVLVERLKRMIGRSTRLKHSSAVLLIDIVNTEQIYREFGRQAADELPLRVAERLLSTAREIDSAARLSTRRFGMLVEGPISSEEAASLRPRIVARCLMPYKGLQENCVASVHIAYALVPQQGLDAQVLMARLEARLAAALPSDKRAVFPLIEGLPELKKPRWKKIDLSNSSPAPESKKSVVLGEEFGVNSFGQART</sequence>
<dbReference type="SMART" id="SM00267">
    <property type="entry name" value="GGDEF"/>
    <property type="match status" value="1"/>
</dbReference>
<dbReference type="Pfam" id="PF07696">
    <property type="entry name" value="7TMR-DISMED2"/>
    <property type="match status" value="1"/>
</dbReference>
<dbReference type="KEGG" id="pvac:HC248_02830"/>
<dbReference type="InterPro" id="IPR011622">
    <property type="entry name" value="7TMR_DISM_rcpt_extracell_dom2"/>
</dbReference>
<reference evidence="3 4" key="1">
    <citation type="submission" date="2020-04" db="EMBL/GenBank/DDBJ databases">
        <title>Complete genome of a Psychrophilic, Marine, Gas Vacuolate Bacterium Polaromonas vacuolata KCTC 22033T.</title>
        <authorList>
            <person name="Hwang K."/>
            <person name="Kim K.M."/>
        </authorList>
    </citation>
    <scope>NUCLEOTIDE SEQUENCE [LARGE SCALE GENOMIC DNA]</scope>
    <source>
        <strain evidence="3 4">KCTC 22033</strain>
    </source>
</reference>
<feature type="domain" description="GGDEF" evidence="2">
    <location>
        <begin position="458"/>
        <end position="591"/>
    </location>
</feature>
<dbReference type="AlphaFoldDB" id="A0A6H2HC94"/>
<dbReference type="Proteomes" id="UP000502041">
    <property type="component" value="Chromosome"/>
</dbReference>
<dbReference type="InterPro" id="IPR043128">
    <property type="entry name" value="Rev_trsase/Diguanyl_cyclase"/>
</dbReference>
<dbReference type="PROSITE" id="PS50887">
    <property type="entry name" value="GGDEF"/>
    <property type="match status" value="1"/>
</dbReference>
<evidence type="ECO:0000313" key="3">
    <source>
        <dbReference type="EMBL" id="QJC57501.1"/>
    </source>
</evidence>
<feature type="transmembrane region" description="Helical" evidence="1">
    <location>
        <begin position="359"/>
        <end position="379"/>
    </location>
</feature>
<dbReference type="PANTHER" id="PTHR33121">
    <property type="entry name" value="CYCLIC DI-GMP PHOSPHODIESTERASE PDEF"/>
    <property type="match status" value="1"/>
</dbReference>
<dbReference type="PANTHER" id="PTHR33121:SF79">
    <property type="entry name" value="CYCLIC DI-GMP PHOSPHODIESTERASE PDED-RELATED"/>
    <property type="match status" value="1"/>
</dbReference>
<dbReference type="SUPFAM" id="SSF55073">
    <property type="entry name" value="Nucleotide cyclase"/>
    <property type="match status" value="1"/>
</dbReference>
<accession>A0A6H2HC94</accession>
<keyword evidence="1" id="KW-0812">Transmembrane</keyword>
<dbReference type="InterPro" id="IPR029787">
    <property type="entry name" value="Nucleotide_cyclase"/>
</dbReference>
<dbReference type="Gene3D" id="2.60.40.2380">
    <property type="match status" value="1"/>
</dbReference>
<keyword evidence="4" id="KW-1185">Reference proteome</keyword>
<gene>
    <name evidence="3" type="ORF">HC248_02830</name>
</gene>
<dbReference type="RefSeq" id="WP_168923004.1">
    <property type="nucleotide sequence ID" value="NZ_CP051461.1"/>
</dbReference>
<feature type="transmembrane region" description="Helical" evidence="1">
    <location>
        <begin position="304"/>
        <end position="322"/>
    </location>
</feature>
<dbReference type="EMBL" id="CP051461">
    <property type="protein sequence ID" value="QJC57501.1"/>
    <property type="molecule type" value="Genomic_DNA"/>
</dbReference>
<proteinExistence type="predicted"/>
<keyword evidence="1" id="KW-0472">Membrane</keyword>
<name>A0A6H2HC94_9BURK</name>
<feature type="transmembrane region" description="Helical" evidence="1">
    <location>
        <begin position="334"/>
        <end position="352"/>
    </location>
</feature>
<dbReference type="InterPro" id="IPR050706">
    <property type="entry name" value="Cyclic-di-GMP_PDE-like"/>
</dbReference>
<evidence type="ECO:0000259" key="2">
    <source>
        <dbReference type="PROSITE" id="PS50887"/>
    </source>
</evidence>
<organism evidence="3 4">
    <name type="scientific">Polaromonas vacuolata</name>
    <dbReference type="NCBI Taxonomy" id="37448"/>
    <lineage>
        <taxon>Bacteria</taxon>
        <taxon>Pseudomonadati</taxon>
        <taxon>Pseudomonadota</taxon>
        <taxon>Betaproteobacteria</taxon>
        <taxon>Burkholderiales</taxon>
        <taxon>Comamonadaceae</taxon>
        <taxon>Polaromonas</taxon>
    </lineage>
</organism>
<protein>
    <submittedName>
        <fullName evidence="3">Putative signaling protein</fullName>
    </submittedName>
</protein>
<dbReference type="Pfam" id="PF00990">
    <property type="entry name" value="GGDEF"/>
    <property type="match status" value="1"/>
</dbReference>
<dbReference type="InterPro" id="IPR011623">
    <property type="entry name" value="7TMR_DISM_rcpt_extracell_dom1"/>
</dbReference>
<feature type="transmembrane region" description="Helical" evidence="1">
    <location>
        <begin position="391"/>
        <end position="412"/>
    </location>
</feature>
<dbReference type="Gene3D" id="3.30.70.270">
    <property type="match status" value="1"/>
</dbReference>